<name>J3NK49_GAET3</name>
<dbReference type="Proteomes" id="UP000006039">
    <property type="component" value="Unassembled WGS sequence"/>
</dbReference>
<feature type="region of interest" description="Disordered" evidence="1">
    <location>
        <begin position="97"/>
        <end position="120"/>
    </location>
</feature>
<dbReference type="EnsemblFungi" id="EJT81653">
    <property type="protein sequence ID" value="EJT81653"/>
    <property type="gene ID" value="GGTG_01631"/>
</dbReference>
<organism evidence="2">
    <name type="scientific">Gaeumannomyces tritici (strain R3-111a-1)</name>
    <name type="common">Wheat and barley take-all root rot fungus</name>
    <name type="synonym">Gaeumannomyces graminis var. tritici</name>
    <dbReference type="NCBI Taxonomy" id="644352"/>
    <lineage>
        <taxon>Eukaryota</taxon>
        <taxon>Fungi</taxon>
        <taxon>Dikarya</taxon>
        <taxon>Ascomycota</taxon>
        <taxon>Pezizomycotina</taxon>
        <taxon>Sordariomycetes</taxon>
        <taxon>Sordariomycetidae</taxon>
        <taxon>Magnaporthales</taxon>
        <taxon>Magnaporthaceae</taxon>
        <taxon>Gaeumannomyces</taxon>
    </lineage>
</organism>
<dbReference type="HOGENOM" id="CLU_1073793_0_0_1"/>
<evidence type="ECO:0000313" key="4">
    <source>
        <dbReference type="Proteomes" id="UP000006039"/>
    </source>
</evidence>
<reference evidence="4" key="1">
    <citation type="submission" date="2010-07" db="EMBL/GenBank/DDBJ databases">
        <title>The genome sequence of Gaeumannomyces graminis var. tritici strain R3-111a-1.</title>
        <authorList>
            <consortium name="The Broad Institute Genome Sequencing Platform"/>
            <person name="Ma L.-J."/>
            <person name="Dead R."/>
            <person name="Young S."/>
            <person name="Zeng Q."/>
            <person name="Koehrsen M."/>
            <person name="Alvarado L."/>
            <person name="Berlin A."/>
            <person name="Chapman S.B."/>
            <person name="Chen Z."/>
            <person name="Freedman E."/>
            <person name="Gellesch M."/>
            <person name="Goldberg J."/>
            <person name="Griggs A."/>
            <person name="Gujja S."/>
            <person name="Heilman E.R."/>
            <person name="Heiman D."/>
            <person name="Hepburn T."/>
            <person name="Howarth C."/>
            <person name="Jen D."/>
            <person name="Larson L."/>
            <person name="Mehta T."/>
            <person name="Neiman D."/>
            <person name="Pearson M."/>
            <person name="Roberts A."/>
            <person name="Saif S."/>
            <person name="Shea T."/>
            <person name="Shenoy N."/>
            <person name="Sisk P."/>
            <person name="Stolte C."/>
            <person name="Sykes S."/>
            <person name="Walk T."/>
            <person name="White J."/>
            <person name="Yandava C."/>
            <person name="Haas B."/>
            <person name="Nusbaum C."/>
            <person name="Birren B."/>
        </authorList>
    </citation>
    <scope>NUCLEOTIDE SEQUENCE [LARGE SCALE GENOMIC DNA]</scope>
    <source>
        <strain evidence="4">R3-111a-1</strain>
    </source>
</reference>
<reference evidence="3" key="5">
    <citation type="submission" date="2018-04" db="UniProtKB">
        <authorList>
            <consortium name="EnsemblFungi"/>
        </authorList>
    </citation>
    <scope>IDENTIFICATION</scope>
    <source>
        <strain evidence="3">R3-111a-1</strain>
    </source>
</reference>
<dbReference type="AlphaFoldDB" id="J3NK49"/>
<evidence type="ECO:0000313" key="3">
    <source>
        <dbReference type="EnsemblFungi" id="EJT81653"/>
    </source>
</evidence>
<keyword evidence="4" id="KW-1185">Reference proteome</keyword>
<proteinExistence type="predicted"/>
<evidence type="ECO:0000313" key="2">
    <source>
        <dbReference type="EMBL" id="EJT81653.1"/>
    </source>
</evidence>
<dbReference type="GeneID" id="20342089"/>
<accession>J3NK49</accession>
<reference evidence="2" key="3">
    <citation type="submission" date="2010-09" db="EMBL/GenBank/DDBJ databases">
        <title>Annotation of Gaeumannomyces graminis var. tritici R3-111a-1.</title>
        <authorList>
            <consortium name="The Broad Institute Genome Sequencing Platform"/>
            <person name="Ma L.-J."/>
            <person name="Dead R."/>
            <person name="Young S.K."/>
            <person name="Zeng Q."/>
            <person name="Gargeya S."/>
            <person name="Fitzgerald M."/>
            <person name="Haas B."/>
            <person name="Abouelleil A."/>
            <person name="Alvarado L."/>
            <person name="Arachchi H.M."/>
            <person name="Berlin A."/>
            <person name="Brown A."/>
            <person name="Chapman S.B."/>
            <person name="Chen Z."/>
            <person name="Dunbar C."/>
            <person name="Freedman E."/>
            <person name="Gearin G."/>
            <person name="Gellesch M."/>
            <person name="Goldberg J."/>
            <person name="Griggs A."/>
            <person name="Gujja S."/>
            <person name="Heiman D."/>
            <person name="Howarth C."/>
            <person name="Larson L."/>
            <person name="Lui A."/>
            <person name="MacDonald P.J.P."/>
            <person name="Mehta T."/>
            <person name="Montmayeur A."/>
            <person name="Murphy C."/>
            <person name="Neiman D."/>
            <person name="Pearson M."/>
            <person name="Priest M."/>
            <person name="Roberts A."/>
            <person name="Saif S."/>
            <person name="Shea T."/>
            <person name="Shenoy N."/>
            <person name="Sisk P."/>
            <person name="Stolte C."/>
            <person name="Sykes S."/>
            <person name="Yandava C."/>
            <person name="Wortman J."/>
            <person name="Nusbaum C."/>
            <person name="Birren B."/>
        </authorList>
    </citation>
    <scope>NUCLEOTIDE SEQUENCE</scope>
    <source>
        <strain evidence="2">R3-111a-1</strain>
    </source>
</reference>
<feature type="compositionally biased region" description="Basic and acidic residues" evidence="1">
    <location>
        <begin position="250"/>
        <end position="259"/>
    </location>
</feature>
<dbReference type="EMBL" id="GL385395">
    <property type="protein sequence ID" value="EJT81653.1"/>
    <property type="molecule type" value="Genomic_DNA"/>
</dbReference>
<dbReference type="RefSeq" id="XP_009217662.1">
    <property type="nucleotide sequence ID" value="XM_009219398.1"/>
</dbReference>
<reference evidence="3" key="4">
    <citation type="journal article" date="2015" name="G3 (Bethesda)">
        <title>Genome sequences of three phytopathogenic species of the Magnaporthaceae family of fungi.</title>
        <authorList>
            <person name="Okagaki L.H."/>
            <person name="Nunes C.C."/>
            <person name="Sailsbery J."/>
            <person name="Clay B."/>
            <person name="Brown D."/>
            <person name="John T."/>
            <person name="Oh Y."/>
            <person name="Young N."/>
            <person name="Fitzgerald M."/>
            <person name="Haas B.J."/>
            <person name="Zeng Q."/>
            <person name="Young S."/>
            <person name="Adiconis X."/>
            <person name="Fan L."/>
            <person name="Levin J.Z."/>
            <person name="Mitchell T.K."/>
            <person name="Okubara P.A."/>
            <person name="Farman M.L."/>
            <person name="Kohn L.M."/>
            <person name="Birren B."/>
            <person name="Ma L.-J."/>
            <person name="Dean R.A."/>
        </authorList>
    </citation>
    <scope>NUCLEOTIDE SEQUENCE</scope>
    <source>
        <strain evidence="3">R3-111a-1</strain>
    </source>
</reference>
<feature type="region of interest" description="Disordered" evidence="1">
    <location>
        <begin position="231"/>
        <end position="259"/>
    </location>
</feature>
<dbReference type="VEuPathDB" id="FungiDB:GGTG_01631"/>
<protein>
    <submittedName>
        <fullName evidence="2 3">Uncharacterized protein</fullName>
    </submittedName>
</protein>
<evidence type="ECO:0000256" key="1">
    <source>
        <dbReference type="SAM" id="MobiDB-lite"/>
    </source>
</evidence>
<reference evidence="2" key="2">
    <citation type="submission" date="2010-07" db="EMBL/GenBank/DDBJ databases">
        <authorList>
            <consortium name="The Broad Institute Genome Sequencing Platform"/>
            <consortium name="Broad Institute Genome Sequencing Center for Infectious Disease"/>
            <person name="Ma L.-J."/>
            <person name="Dead R."/>
            <person name="Young S."/>
            <person name="Zeng Q."/>
            <person name="Koehrsen M."/>
            <person name="Alvarado L."/>
            <person name="Berlin A."/>
            <person name="Chapman S.B."/>
            <person name="Chen Z."/>
            <person name="Freedman E."/>
            <person name="Gellesch M."/>
            <person name="Goldberg J."/>
            <person name="Griggs A."/>
            <person name="Gujja S."/>
            <person name="Heilman E.R."/>
            <person name="Heiman D."/>
            <person name="Hepburn T."/>
            <person name="Howarth C."/>
            <person name="Jen D."/>
            <person name="Larson L."/>
            <person name="Mehta T."/>
            <person name="Neiman D."/>
            <person name="Pearson M."/>
            <person name="Roberts A."/>
            <person name="Saif S."/>
            <person name="Shea T."/>
            <person name="Shenoy N."/>
            <person name="Sisk P."/>
            <person name="Stolte C."/>
            <person name="Sykes S."/>
            <person name="Walk T."/>
            <person name="White J."/>
            <person name="Yandava C."/>
            <person name="Haas B."/>
            <person name="Nusbaum C."/>
            <person name="Birren B."/>
        </authorList>
    </citation>
    <scope>NUCLEOTIDE SEQUENCE</scope>
    <source>
        <strain evidence="2">R3-111a-1</strain>
    </source>
</reference>
<gene>
    <name evidence="3" type="primary">20342089</name>
    <name evidence="2" type="ORF">GGTG_01631</name>
</gene>
<sequence>MASEYVGGDEWDAVMWVAISYPTVWDDGGCAGSIACDCSQNSDMRPSCKNEIGLWLDEAFNMPACRSNSNGVIAKMHTLHTSSRSTMPGGCPVTSVGRRAGGTAGVAEKAEGSPGHMRWSTGSVENGPQARRGYHLCAGHLAAGVGDHQTTNIGQRGGPRQRVWRPWLRPPLESTRSWAPDAASHLGRSGRVGGAWLGSGCGRAERSQKGCGQRPLPGMVHCRGWMEKWARSTAGPSTAAPGTNRRPFARCRDATARES</sequence>